<dbReference type="EC" id="2.4.-.-" evidence="5"/>
<dbReference type="EMBL" id="JBHRVU010000004">
    <property type="protein sequence ID" value="MFC3441153.1"/>
    <property type="molecule type" value="Genomic_DNA"/>
</dbReference>
<keyword evidence="3 5" id="KW-0808">Transferase</keyword>
<protein>
    <submittedName>
        <fullName evidence="5">Glycosyltransferase family 2 protein</fullName>
        <ecNumber evidence="5">2.4.-.-</ecNumber>
    </submittedName>
</protein>
<evidence type="ECO:0000259" key="4">
    <source>
        <dbReference type="Pfam" id="PF00535"/>
    </source>
</evidence>
<organism evidence="5 6">
    <name type="scientific">Sphingobium rhizovicinum</name>
    <dbReference type="NCBI Taxonomy" id="432308"/>
    <lineage>
        <taxon>Bacteria</taxon>
        <taxon>Pseudomonadati</taxon>
        <taxon>Pseudomonadota</taxon>
        <taxon>Alphaproteobacteria</taxon>
        <taxon>Sphingomonadales</taxon>
        <taxon>Sphingomonadaceae</taxon>
        <taxon>Sphingobium</taxon>
    </lineage>
</organism>
<dbReference type="PANTHER" id="PTHR43179">
    <property type="entry name" value="RHAMNOSYLTRANSFERASE WBBL"/>
    <property type="match status" value="1"/>
</dbReference>
<dbReference type="GO" id="GO:0016757">
    <property type="term" value="F:glycosyltransferase activity"/>
    <property type="evidence" value="ECO:0007669"/>
    <property type="project" value="UniProtKB-KW"/>
</dbReference>
<dbReference type="PANTHER" id="PTHR43179:SF12">
    <property type="entry name" value="GALACTOFURANOSYLTRANSFERASE GLFT2"/>
    <property type="match status" value="1"/>
</dbReference>
<dbReference type="InterPro" id="IPR001173">
    <property type="entry name" value="Glyco_trans_2-like"/>
</dbReference>
<dbReference type="InterPro" id="IPR029044">
    <property type="entry name" value="Nucleotide-diphossugar_trans"/>
</dbReference>
<accession>A0ABV7NCC8</accession>
<evidence type="ECO:0000313" key="6">
    <source>
        <dbReference type="Proteomes" id="UP001595681"/>
    </source>
</evidence>
<evidence type="ECO:0000256" key="3">
    <source>
        <dbReference type="ARBA" id="ARBA00022679"/>
    </source>
</evidence>
<reference evidence="6" key="1">
    <citation type="journal article" date="2019" name="Int. J. Syst. Evol. Microbiol.">
        <title>The Global Catalogue of Microorganisms (GCM) 10K type strain sequencing project: providing services to taxonomists for standard genome sequencing and annotation.</title>
        <authorList>
            <consortium name="The Broad Institute Genomics Platform"/>
            <consortium name="The Broad Institute Genome Sequencing Center for Infectious Disease"/>
            <person name="Wu L."/>
            <person name="Ma J."/>
        </authorList>
    </citation>
    <scope>NUCLEOTIDE SEQUENCE [LARGE SCALE GENOMIC DNA]</scope>
    <source>
        <strain evidence="6">CCM 7491</strain>
    </source>
</reference>
<dbReference type="RefSeq" id="WP_380794775.1">
    <property type="nucleotide sequence ID" value="NZ_JBHRVU010000004.1"/>
</dbReference>
<name>A0ABV7NCC8_9SPHN</name>
<evidence type="ECO:0000256" key="1">
    <source>
        <dbReference type="ARBA" id="ARBA00006739"/>
    </source>
</evidence>
<dbReference type="Gene3D" id="3.90.550.10">
    <property type="entry name" value="Spore Coat Polysaccharide Biosynthesis Protein SpsA, Chain A"/>
    <property type="match status" value="1"/>
</dbReference>
<comment type="similarity">
    <text evidence="1">Belongs to the glycosyltransferase 2 family.</text>
</comment>
<evidence type="ECO:0000256" key="2">
    <source>
        <dbReference type="ARBA" id="ARBA00022676"/>
    </source>
</evidence>
<comment type="caution">
    <text evidence="5">The sequence shown here is derived from an EMBL/GenBank/DDBJ whole genome shotgun (WGS) entry which is preliminary data.</text>
</comment>
<dbReference type="SUPFAM" id="SSF53448">
    <property type="entry name" value="Nucleotide-diphospho-sugar transferases"/>
    <property type="match status" value="1"/>
</dbReference>
<gene>
    <name evidence="5" type="ORF">ACFOKF_08075</name>
</gene>
<evidence type="ECO:0000313" key="5">
    <source>
        <dbReference type="EMBL" id="MFC3441153.1"/>
    </source>
</evidence>
<dbReference type="Pfam" id="PF00535">
    <property type="entry name" value="Glycos_transf_2"/>
    <property type="match status" value="1"/>
</dbReference>
<keyword evidence="2 5" id="KW-0328">Glycosyltransferase</keyword>
<proteinExistence type="inferred from homology"/>
<keyword evidence="6" id="KW-1185">Reference proteome</keyword>
<sequence length="295" mass="32441">MSVGDQAAPAISIIVPHYQDLHRLDLCLSALMAQQGDLDFEIIVSDNMSPCGEARVLQAIAGRARLTMATEKGAGPTRNAGVAAARGAVLAFTDSDCVPDPHWLARGVAALSTYDFVGGRMVVLVADDGRMTGAEAFERVFAFNNRRYVEEEGFTVTANLFCARALFDHVGGFRTGLSEDLEWCRRATTVGYRIGYAEDAVVGHPARADWGELVGKWRRINAETFGLFKGRRHGRLKWGMRNLALPLSVIRHAPQVMRSPSIAGLPTRLRALRTLAAIRLWRMGDAYRLLFRNPS</sequence>
<dbReference type="Proteomes" id="UP001595681">
    <property type="component" value="Unassembled WGS sequence"/>
</dbReference>
<dbReference type="CDD" id="cd00761">
    <property type="entry name" value="Glyco_tranf_GTA_type"/>
    <property type="match status" value="1"/>
</dbReference>
<feature type="domain" description="Glycosyltransferase 2-like" evidence="4">
    <location>
        <begin position="12"/>
        <end position="148"/>
    </location>
</feature>